<dbReference type="SUPFAM" id="SSF49313">
    <property type="entry name" value="Cadherin-like"/>
    <property type="match status" value="1"/>
</dbReference>
<evidence type="ECO:0000313" key="4">
    <source>
        <dbReference type="Proteomes" id="UP000006078"/>
    </source>
</evidence>
<organism evidence="3 4">
    <name type="scientific">Corynebacterium otitidis ATCC 51513</name>
    <dbReference type="NCBI Taxonomy" id="883169"/>
    <lineage>
        <taxon>Bacteria</taxon>
        <taxon>Bacillati</taxon>
        <taxon>Actinomycetota</taxon>
        <taxon>Actinomycetes</taxon>
        <taxon>Mycobacteriales</taxon>
        <taxon>Corynebacteriaceae</taxon>
        <taxon>Corynebacterium</taxon>
    </lineage>
</organism>
<dbReference type="GO" id="GO:0005509">
    <property type="term" value="F:calcium ion binding"/>
    <property type="evidence" value="ECO:0007669"/>
    <property type="project" value="InterPro"/>
</dbReference>
<feature type="compositionally biased region" description="Acidic residues" evidence="1">
    <location>
        <begin position="771"/>
        <end position="792"/>
    </location>
</feature>
<evidence type="ECO:0000313" key="3">
    <source>
        <dbReference type="EMBL" id="EJZ82815.1"/>
    </source>
</evidence>
<keyword evidence="4" id="KW-1185">Reference proteome</keyword>
<evidence type="ECO:0000256" key="2">
    <source>
        <dbReference type="SAM" id="SignalP"/>
    </source>
</evidence>
<dbReference type="Proteomes" id="UP000006078">
    <property type="component" value="Unassembled WGS sequence"/>
</dbReference>
<keyword evidence="2" id="KW-0732">Signal</keyword>
<dbReference type="RefSeq" id="WP_004600197.1">
    <property type="nucleotide sequence ID" value="NZ_JH815192.1"/>
</dbReference>
<feature type="compositionally biased region" description="Low complexity" evidence="1">
    <location>
        <begin position="835"/>
        <end position="849"/>
    </location>
</feature>
<dbReference type="STRING" id="29321.AAV33_00540"/>
<sequence>MTTTTSGPARRARRRGIAAAALCAGLSITLPVAPAIAQDAPPQEAPSAAPEPVSRAADVADAIDADAVADGSITTIGDLADQKKAAQTLSGMVHLAVPHPDAPAGASNAGLPGPSEPVRVFAQWRDADGTVSPVYTGETHTFPGEEDAGALRFVLRLSDFTDPAGREHRFGGPAHAAQSYRVWTAPATNPETGNELVPLRHAGGYTPYAFSPVTETRLGSSPVLGDRNRLGHVLGAGVWLYEVPGDYVKAEDVIVDEKGPLPNPAQGREPDAVRTVSGNVWKERTPQRPRGPRGQVVNATQDPKAAGYRVFASTLTEEGARANEAVLALPPEERAAATREMLLEHPEYVAATVVGETDDNGDYTLRFPTEGDAYDQENLYLWVEDPEGRPVSAYGSSMQPIFQPRGSAGPFEPQPVAQVNNRGAELPYQRLYGAHQALAVSTDVRLSHDRPEGAAPGEAVEVTLEGRVPDDATDLEWRAPDGSTAATCRDVDGLEDCLRLTVPEDATPGEAYSLVLVSGRSPIAATSVTVVEPAEDESIPLVPLVPAEPLPGIGAIEDRLAVAGEEIDPIEVPAEALPEGSRLEAAGLPKGLSLDPETGAIVGTIDAEAAGVYDVLVAALDAEGTPVEAAGRPVVERFTITVAPAPEPEDEELIVTGPGLIVHTVDEEPRPIDVGAADHAGNTPEGTRFSADDLPPGLELDEETGRITGRLELPEDEWLVADAFTVRAEAPGGAAGETLVVVVTVDPAAAPRPEGPQPQPEEPDSGAPEPGPEDEDDGDKDENRGDEDGDEPGDGHDGDDPIPDAQPPAPRPGEHSPSAGDAPSDEAGRPDAGDEPVPGDAPAAPAPAGQEPKDA</sequence>
<dbReference type="Gene3D" id="2.60.40.10">
    <property type="entry name" value="Immunoglobulins"/>
    <property type="match status" value="2"/>
</dbReference>
<dbReference type="EMBL" id="AHAE01000017">
    <property type="protein sequence ID" value="EJZ82815.1"/>
    <property type="molecule type" value="Genomic_DNA"/>
</dbReference>
<dbReference type="InterPro" id="IPR015919">
    <property type="entry name" value="Cadherin-like_sf"/>
</dbReference>
<dbReference type="InterPro" id="IPR013783">
    <property type="entry name" value="Ig-like_fold"/>
</dbReference>
<feature type="signal peptide" evidence="2">
    <location>
        <begin position="1"/>
        <end position="37"/>
    </location>
</feature>
<accession>K0Z5W7</accession>
<evidence type="ECO:0000256" key="1">
    <source>
        <dbReference type="SAM" id="MobiDB-lite"/>
    </source>
</evidence>
<feature type="region of interest" description="Disordered" evidence="1">
    <location>
        <begin position="676"/>
        <end position="701"/>
    </location>
</feature>
<dbReference type="HOGENOM" id="CLU_334221_0_0_11"/>
<comment type="caution">
    <text evidence="3">The sequence shown here is derived from an EMBL/GenBank/DDBJ whole genome shotgun (WGS) entry which is preliminary data.</text>
</comment>
<dbReference type="GO" id="GO:0005975">
    <property type="term" value="P:carbohydrate metabolic process"/>
    <property type="evidence" value="ECO:0007669"/>
    <property type="project" value="UniProtKB-ARBA"/>
</dbReference>
<feature type="region of interest" description="Disordered" evidence="1">
    <location>
        <begin position="749"/>
        <end position="855"/>
    </location>
</feature>
<dbReference type="Pfam" id="PF05345">
    <property type="entry name" value="He_PIG"/>
    <property type="match status" value="1"/>
</dbReference>
<gene>
    <name evidence="3" type="ORF">HMPREF9719_00307</name>
</gene>
<feature type="chain" id="PRO_5003841786" evidence="2">
    <location>
        <begin position="38"/>
        <end position="855"/>
    </location>
</feature>
<dbReference type="AlphaFoldDB" id="K0Z5W7"/>
<dbReference type="GO" id="GO:0016020">
    <property type="term" value="C:membrane"/>
    <property type="evidence" value="ECO:0007669"/>
    <property type="project" value="InterPro"/>
</dbReference>
<reference evidence="3 4" key="1">
    <citation type="submission" date="2012-08" db="EMBL/GenBank/DDBJ databases">
        <title>The Genome Sequence of Turicella otitidis ATCC 51513.</title>
        <authorList>
            <consortium name="The Broad Institute Genome Sequencing Platform"/>
            <person name="Earl A."/>
            <person name="Ward D."/>
            <person name="Feldgarden M."/>
            <person name="Gevers D."/>
            <person name="Huys G."/>
            <person name="Walker B."/>
            <person name="Young S.K."/>
            <person name="Zeng Q."/>
            <person name="Gargeya S."/>
            <person name="Fitzgerald M."/>
            <person name="Haas B."/>
            <person name="Abouelleil A."/>
            <person name="Alvarado L."/>
            <person name="Arachchi H.M."/>
            <person name="Berlin A.M."/>
            <person name="Chapman S.B."/>
            <person name="Goldberg J."/>
            <person name="Griggs A."/>
            <person name="Gujja S."/>
            <person name="Hansen M."/>
            <person name="Howarth C."/>
            <person name="Imamovic A."/>
            <person name="Larimer J."/>
            <person name="McCowen C."/>
            <person name="Montmayeur A."/>
            <person name="Murphy C."/>
            <person name="Neiman D."/>
            <person name="Pearson M."/>
            <person name="Priest M."/>
            <person name="Roberts A."/>
            <person name="Saif S."/>
            <person name="Shea T."/>
            <person name="Sisk P."/>
            <person name="Sykes S."/>
            <person name="Wortman J."/>
            <person name="Nusbaum C."/>
            <person name="Birren B."/>
        </authorList>
    </citation>
    <scope>NUCLEOTIDE SEQUENCE [LARGE SCALE GENOMIC DNA]</scope>
    <source>
        <strain evidence="3 4">ATCC 51513</strain>
    </source>
</reference>
<dbReference type="eggNOG" id="ENOG5033SC8">
    <property type="taxonomic scope" value="Bacteria"/>
</dbReference>
<feature type="non-terminal residue" evidence="3">
    <location>
        <position position="855"/>
    </location>
</feature>
<name>K0Z5W7_9CORY</name>
<proteinExistence type="predicted"/>
<protein>
    <submittedName>
        <fullName evidence="3">Uncharacterized protein</fullName>
    </submittedName>
</protein>